<dbReference type="GO" id="GO:0008233">
    <property type="term" value="F:peptidase activity"/>
    <property type="evidence" value="ECO:0007669"/>
    <property type="project" value="UniProtKB-KW"/>
</dbReference>
<organism evidence="2">
    <name type="scientific">Thermofilum pendens</name>
    <dbReference type="NCBI Taxonomy" id="2269"/>
    <lineage>
        <taxon>Archaea</taxon>
        <taxon>Thermoproteota</taxon>
        <taxon>Thermoprotei</taxon>
        <taxon>Thermofilales</taxon>
        <taxon>Thermofilaceae</taxon>
        <taxon>Thermofilum</taxon>
    </lineage>
</organism>
<keyword evidence="2" id="KW-0645">Protease</keyword>
<accession>A0A7J3X5J6</accession>
<dbReference type="InterPro" id="IPR014061">
    <property type="entry name" value="BrxL-like"/>
</dbReference>
<dbReference type="Pfam" id="PF13337">
    <property type="entry name" value="BrxL_ATPase"/>
    <property type="match status" value="1"/>
</dbReference>
<sequence>MDELSEKTLRVFGDAAVEKSLARMDVISRLPRFIAEYLVSKYYRKGGDWVSAVTRVVQEYYPDPKDKEVVLSRLLREGSVRLIDEYRVSVDLRRGAYVLHIPNLQIQGALVEPMLVEKYERLLSGLWGVGLLEYAPWVSSQPNLEGLLPVLLSDFEPFQVYNLDLKVFIDGRRQFTLWEWVDLLIRSVGLNPSAYSWRQKLLLLVRLVPLCEGNVNLLELGPRATGKTYLYRNISYYTRIYAGGTVSAAVLFYNAALRKLGDIGLKDAVVFDEVAKINFRDPGEIVPKLKDYMADGHFERGPLPRAHSTCSLVFMGNVELEDIASASGIFGHLPEFMKDSALLDRVHGFVPGWDLPKVTSEHLAKGYGLAADYFSEVLHRLRYTSFRKIVEDTLELWGGYSIRDQEAVKRILSGLLKLLFPHGEFDRSELSAAAELAVELRQRVANLLSALSPHEYPRRRLEVRVRG</sequence>
<keyword evidence="2" id="KW-0378">Hydrolase</keyword>
<dbReference type="AlphaFoldDB" id="A0A7J3X5J6"/>
<evidence type="ECO:0000259" key="1">
    <source>
        <dbReference type="Pfam" id="PF20442"/>
    </source>
</evidence>
<comment type="caution">
    <text evidence="2">The sequence shown here is derived from an EMBL/GenBank/DDBJ whole genome shotgun (WGS) entry which is preliminary data.</text>
</comment>
<dbReference type="GO" id="GO:0006508">
    <property type="term" value="P:proteolysis"/>
    <property type="evidence" value="ECO:0007669"/>
    <property type="project" value="UniProtKB-KW"/>
</dbReference>
<dbReference type="NCBIfam" id="TIGR02688">
    <property type="entry name" value="BREX system Lon protease-like protein BrxL"/>
    <property type="match status" value="1"/>
</dbReference>
<name>A0A7J3X5J6_THEPE</name>
<evidence type="ECO:0000313" key="2">
    <source>
        <dbReference type="EMBL" id="HHP04498.1"/>
    </source>
</evidence>
<proteinExistence type="predicted"/>
<gene>
    <name evidence="2" type="primary">brxL</name>
    <name evidence="2" type="ORF">ENM88_01935</name>
</gene>
<feature type="domain" description="BREX system Lon protease-like BrxL N-terminal" evidence="1">
    <location>
        <begin position="11"/>
        <end position="134"/>
    </location>
</feature>
<dbReference type="InterPro" id="IPR046838">
    <property type="entry name" value="BrxL_N"/>
</dbReference>
<dbReference type="EMBL" id="DRZM01000067">
    <property type="protein sequence ID" value="HHP04498.1"/>
    <property type="molecule type" value="Genomic_DNA"/>
</dbReference>
<reference evidence="2" key="1">
    <citation type="journal article" date="2020" name="mSystems">
        <title>Genome- and Community-Level Interaction Insights into Carbon Utilization and Element Cycling Functions of Hydrothermarchaeota in Hydrothermal Sediment.</title>
        <authorList>
            <person name="Zhou Z."/>
            <person name="Liu Y."/>
            <person name="Xu W."/>
            <person name="Pan J."/>
            <person name="Luo Z.H."/>
            <person name="Li M."/>
        </authorList>
    </citation>
    <scope>NUCLEOTIDE SEQUENCE [LARGE SCALE GENOMIC DNA]</scope>
    <source>
        <strain evidence="2">SpSt-1125</strain>
    </source>
</reference>
<protein>
    <submittedName>
        <fullName evidence="2">BREX system Lon protease-like protein BrxL</fullName>
    </submittedName>
</protein>
<dbReference type="Pfam" id="PF20442">
    <property type="entry name" value="BrxL_N"/>
    <property type="match status" value="1"/>
</dbReference>